<name>A0A195FXK0_9HYME</name>
<accession>A0A195FXK0</accession>
<sequence length="213" mass="24259">MISNSLSRKQSVYSRDDEDTTESGNRRIPDDGDRVNRDFEYLAISQGAPYFHETIFSVYETYGVLELVIKIILYIRWIRIHFDMHNHLNCPFPLVPLVLEHPVSQHPISQKKGVIFNLAHKVFYIIYLRGRRDPCHHPGRANFLVSGHDREREGPSPGPKATGPGYSGSLNRFLGPAENHGAGDAMVVLEPKKAHKSDGELRKDPERDLHLVK</sequence>
<evidence type="ECO:0000313" key="3">
    <source>
        <dbReference type="Proteomes" id="UP000078541"/>
    </source>
</evidence>
<protein>
    <submittedName>
        <fullName evidence="2">Uncharacterized protein</fullName>
    </submittedName>
</protein>
<evidence type="ECO:0000313" key="2">
    <source>
        <dbReference type="EMBL" id="KYN45037.1"/>
    </source>
</evidence>
<evidence type="ECO:0000256" key="1">
    <source>
        <dbReference type="SAM" id="MobiDB-lite"/>
    </source>
</evidence>
<dbReference type="EMBL" id="KQ981200">
    <property type="protein sequence ID" value="KYN45037.1"/>
    <property type="molecule type" value="Genomic_DNA"/>
</dbReference>
<feature type="compositionally biased region" description="Polar residues" evidence="1">
    <location>
        <begin position="1"/>
        <end position="13"/>
    </location>
</feature>
<dbReference type="AlphaFoldDB" id="A0A195FXK0"/>
<feature type="region of interest" description="Disordered" evidence="1">
    <location>
        <begin position="1"/>
        <end position="32"/>
    </location>
</feature>
<dbReference type="Proteomes" id="UP000078541">
    <property type="component" value="Unassembled WGS sequence"/>
</dbReference>
<proteinExistence type="predicted"/>
<feature type="compositionally biased region" description="Basic and acidic residues" evidence="1">
    <location>
        <begin position="190"/>
        <end position="213"/>
    </location>
</feature>
<keyword evidence="3" id="KW-1185">Reference proteome</keyword>
<reference evidence="2 3" key="1">
    <citation type="submission" date="2016-03" db="EMBL/GenBank/DDBJ databases">
        <title>Trachymyrmex septentrionalis WGS genome.</title>
        <authorList>
            <person name="Nygaard S."/>
            <person name="Hu H."/>
            <person name="Boomsma J."/>
            <person name="Zhang G."/>
        </authorList>
    </citation>
    <scope>NUCLEOTIDE SEQUENCE [LARGE SCALE GENOMIC DNA]</scope>
    <source>
        <strain evidence="2">Tsep2-gDNA-1</strain>
        <tissue evidence="2">Whole body</tissue>
    </source>
</reference>
<organism evidence="2 3">
    <name type="scientific">Trachymyrmex septentrionalis</name>
    <dbReference type="NCBI Taxonomy" id="34720"/>
    <lineage>
        <taxon>Eukaryota</taxon>
        <taxon>Metazoa</taxon>
        <taxon>Ecdysozoa</taxon>
        <taxon>Arthropoda</taxon>
        <taxon>Hexapoda</taxon>
        <taxon>Insecta</taxon>
        <taxon>Pterygota</taxon>
        <taxon>Neoptera</taxon>
        <taxon>Endopterygota</taxon>
        <taxon>Hymenoptera</taxon>
        <taxon>Apocrita</taxon>
        <taxon>Aculeata</taxon>
        <taxon>Formicoidea</taxon>
        <taxon>Formicidae</taxon>
        <taxon>Myrmicinae</taxon>
        <taxon>Trachymyrmex</taxon>
    </lineage>
</organism>
<feature type="region of interest" description="Disordered" evidence="1">
    <location>
        <begin position="139"/>
        <end position="213"/>
    </location>
</feature>
<gene>
    <name evidence="2" type="ORF">ALC56_00511</name>
</gene>